<dbReference type="PANTHER" id="PTHR33284:SF1">
    <property type="entry name" value="RIBOSOMAL PROTEIN L25_GLN-TRNA SYNTHETASE, ANTI-CODON-BINDING DOMAIN-CONTAINING PROTEIN"/>
    <property type="match status" value="1"/>
</dbReference>
<evidence type="ECO:0000256" key="2">
    <source>
        <dbReference type="ARBA" id="ARBA00022884"/>
    </source>
</evidence>
<sequence length="223" mass="24874">MSIISIKANVRELGGRKTDALREQGIVPAVMYGFETEPANIKMDRNEFNKLYDQAGYSSIINLEIDGATHPVLIQDMQRNPLTDFVSHVDFRRIDMSKKVETSIRIELVGESPAVKDLGGTLVQSLEEVDVSSLPSALVREFIVDISVLKTFDDAIHVSDIKVSEGMEILTDMEQTVALVQEPRSEAEMEALNKAIETPDLNPEEEKKEGEEPAEEKKDEQKG</sequence>
<dbReference type="InterPro" id="IPR029751">
    <property type="entry name" value="Ribosomal_L25_dom"/>
</dbReference>
<dbReference type="GO" id="GO:0003735">
    <property type="term" value="F:structural constituent of ribosome"/>
    <property type="evidence" value="ECO:0007669"/>
    <property type="project" value="InterPro"/>
</dbReference>
<dbReference type="InterPro" id="IPR011035">
    <property type="entry name" value="Ribosomal_bL25/Gln-tRNA_synth"/>
</dbReference>
<evidence type="ECO:0000256" key="5">
    <source>
        <dbReference type="HAMAP-Rule" id="MF_01334"/>
    </source>
</evidence>
<comment type="subunit">
    <text evidence="5">Part of the 50S ribosomal subunit; part of the 5S rRNA/L5/L18/L25 subcomplex. Contacts the 5S rRNA. Binds to the 5S rRNA independently of L5 and L18.</text>
</comment>
<keyword evidence="2 5" id="KW-0694">RNA-binding</keyword>
<feature type="compositionally biased region" description="Basic and acidic residues" evidence="6">
    <location>
        <begin position="204"/>
        <end position="223"/>
    </location>
</feature>
<reference evidence="10" key="1">
    <citation type="submission" date="2017-09" db="EMBL/GenBank/DDBJ databases">
        <title>Depth-based differentiation of microbial function through sediment-hosted aquifers and enrichment of novel symbionts in the deep terrestrial subsurface.</title>
        <authorList>
            <person name="Probst A.J."/>
            <person name="Ladd B."/>
            <person name="Jarett J.K."/>
            <person name="Geller-Mcgrath D.E."/>
            <person name="Sieber C.M.K."/>
            <person name="Emerson J.B."/>
            <person name="Anantharaman K."/>
            <person name="Thomas B.C."/>
            <person name="Malmstrom R."/>
            <person name="Stieglmeier M."/>
            <person name="Klingl A."/>
            <person name="Woyke T."/>
            <person name="Ryan C.M."/>
            <person name="Banfield J.F."/>
        </authorList>
    </citation>
    <scope>NUCLEOTIDE SEQUENCE [LARGE SCALE GENOMIC DNA]</scope>
</reference>
<dbReference type="InterPro" id="IPR037121">
    <property type="entry name" value="Ribosomal_bL25_C"/>
</dbReference>
<dbReference type="HAMAP" id="MF_01334">
    <property type="entry name" value="Ribosomal_bL25_CTC"/>
    <property type="match status" value="1"/>
</dbReference>
<dbReference type="GO" id="GO:0008097">
    <property type="term" value="F:5S rRNA binding"/>
    <property type="evidence" value="ECO:0007669"/>
    <property type="project" value="InterPro"/>
</dbReference>
<evidence type="ECO:0000256" key="3">
    <source>
        <dbReference type="ARBA" id="ARBA00022980"/>
    </source>
</evidence>
<dbReference type="GO" id="GO:0006412">
    <property type="term" value="P:translation"/>
    <property type="evidence" value="ECO:0007669"/>
    <property type="project" value="UniProtKB-UniRule"/>
</dbReference>
<dbReference type="Pfam" id="PF14693">
    <property type="entry name" value="Ribosomal_TL5_C"/>
    <property type="match status" value="1"/>
</dbReference>
<feature type="domain" description="Large ribosomal subunit protein bL25 L25" evidence="7">
    <location>
        <begin position="6"/>
        <end position="91"/>
    </location>
</feature>
<evidence type="ECO:0000259" key="8">
    <source>
        <dbReference type="Pfam" id="PF14693"/>
    </source>
</evidence>
<keyword evidence="4 5" id="KW-0687">Ribonucleoprotein</keyword>
<dbReference type="GO" id="GO:0022625">
    <property type="term" value="C:cytosolic large ribosomal subunit"/>
    <property type="evidence" value="ECO:0007669"/>
    <property type="project" value="TreeGrafter"/>
</dbReference>
<dbReference type="Pfam" id="PF01386">
    <property type="entry name" value="Ribosomal_L25p"/>
    <property type="match status" value="1"/>
</dbReference>
<dbReference type="InterPro" id="IPR001021">
    <property type="entry name" value="Ribosomal_bL25_long"/>
</dbReference>
<accession>A0A2M8ENN4</accession>
<comment type="similarity">
    <text evidence="5">Belongs to the bacterial ribosomal protein bL25 family. CTC subfamily.</text>
</comment>
<evidence type="ECO:0000313" key="10">
    <source>
        <dbReference type="Proteomes" id="UP000230251"/>
    </source>
</evidence>
<protein>
    <recommendedName>
        <fullName evidence="5">Large ribosomal subunit protein bL25</fullName>
    </recommendedName>
    <alternativeName>
        <fullName evidence="5">General stress protein CTC</fullName>
    </alternativeName>
</protein>
<dbReference type="InterPro" id="IPR020930">
    <property type="entry name" value="Ribosomal_uL5_bac-type"/>
</dbReference>
<gene>
    <name evidence="5" type="primary">rplY</name>
    <name evidence="5" type="synonym">ctc</name>
    <name evidence="9" type="ORF">CO057_03455</name>
</gene>
<dbReference type="InterPro" id="IPR020057">
    <property type="entry name" value="Ribosomal_bL25_b-dom"/>
</dbReference>
<name>A0A2M8ENN4_9BACT</name>
<comment type="function">
    <text evidence="5">This is one of the proteins that binds to the 5S RNA in the ribosome where it forms part of the central protuberance.</text>
</comment>
<comment type="caution">
    <text evidence="9">The sequence shown here is derived from an EMBL/GenBank/DDBJ whole genome shotgun (WGS) entry which is preliminary data.</text>
</comment>
<dbReference type="SUPFAM" id="SSF50715">
    <property type="entry name" value="Ribosomal protein L25-like"/>
    <property type="match status" value="1"/>
</dbReference>
<dbReference type="Gene3D" id="2.170.120.20">
    <property type="entry name" value="Ribosomal protein L25, beta domain"/>
    <property type="match status" value="1"/>
</dbReference>
<evidence type="ECO:0000256" key="6">
    <source>
        <dbReference type="SAM" id="MobiDB-lite"/>
    </source>
</evidence>
<dbReference type="CDD" id="cd00495">
    <property type="entry name" value="Ribosomal_L25_TL5_CTC"/>
    <property type="match status" value="1"/>
</dbReference>
<dbReference type="PANTHER" id="PTHR33284">
    <property type="entry name" value="RIBOSOMAL PROTEIN L25/GLN-TRNA SYNTHETASE, ANTI-CODON-BINDING DOMAIN-CONTAINING PROTEIN"/>
    <property type="match status" value="1"/>
</dbReference>
<feature type="domain" description="Large ribosomal subunit protein bL25 beta" evidence="8">
    <location>
        <begin position="99"/>
        <end position="184"/>
    </location>
</feature>
<proteinExistence type="inferred from homology"/>
<keyword evidence="1 5" id="KW-0699">rRNA-binding</keyword>
<dbReference type="Gene3D" id="2.40.240.10">
    <property type="entry name" value="Ribosomal Protein L25, Chain P"/>
    <property type="match status" value="1"/>
</dbReference>
<evidence type="ECO:0000259" key="7">
    <source>
        <dbReference type="Pfam" id="PF01386"/>
    </source>
</evidence>
<dbReference type="InterPro" id="IPR020056">
    <property type="entry name" value="Rbsml_bL25/Gln-tRNA_synth_N"/>
</dbReference>
<evidence type="ECO:0000256" key="4">
    <source>
        <dbReference type="ARBA" id="ARBA00023274"/>
    </source>
</evidence>
<dbReference type="EMBL" id="PFSI01000050">
    <property type="protein sequence ID" value="PJC24355.1"/>
    <property type="molecule type" value="Genomic_DNA"/>
</dbReference>
<dbReference type="NCBIfam" id="TIGR00731">
    <property type="entry name" value="bL25_bact_ctc"/>
    <property type="match status" value="1"/>
</dbReference>
<evidence type="ECO:0000313" key="9">
    <source>
        <dbReference type="EMBL" id="PJC24355.1"/>
    </source>
</evidence>
<evidence type="ECO:0000256" key="1">
    <source>
        <dbReference type="ARBA" id="ARBA00022730"/>
    </source>
</evidence>
<dbReference type="Proteomes" id="UP000230251">
    <property type="component" value="Unassembled WGS sequence"/>
</dbReference>
<dbReference type="AlphaFoldDB" id="A0A2M8ENN4"/>
<keyword evidence="3 5" id="KW-0689">Ribosomal protein</keyword>
<organism evidence="9 10">
    <name type="scientific">Candidatus Uhrbacteria bacterium CG_4_9_14_0_2_um_filter_41_50</name>
    <dbReference type="NCBI Taxonomy" id="1975031"/>
    <lineage>
        <taxon>Bacteria</taxon>
        <taxon>Candidatus Uhriibacteriota</taxon>
    </lineage>
</organism>
<feature type="region of interest" description="Disordered" evidence="6">
    <location>
        <begin position="193"/>
        <end position="223"/>
    </location>
</feature>